<dbReference type="EMBL" id="CAJNOR010000880">
    <property type="protein sequence ID" value="CAF1027893.1"/>
    <property type="molecule type" value="Genomic_DNA"/>
</dbReference>
<dbReference type="SUPFAM" id="SSF101478">
    <property type="entry name" value="ADP-ribosylglycohydrolase"/>
    <property type="match status" value="1"/>
</dbReference>
<protein>
    <recommendedName>
        <fullName evidence="6">ADP-ribosylglycohydrolase</fullName>
    </recommendedName>
</protein>
<evidence type="ECO:0000256" key="1">
    <source>
        <dbReference type="PIRSR" id="PIRSR605502-1"/>
    </source>
</evidence>
<gene>
    <name evidence="3" type="ORF">EDS130_LOCUS25287</name>
    <name evidence="2" type="ORF">XAT740_LOCUS14590</name>
</gene>
<keyword evidence="4" id="KW-1185">Reference proteome</keyword>
<keyword evidence="1" id="KW-0479">Metal-binding</keyword>
<sequence length="434" mass="48314">MSSNEINLSDRVSGSLFGLLICDSLGTAVECQTSDSFDPVKTLRGGGKFQLKPGQFTDDGSMALCLAFALLDDNDDSTTHQSVKQMNLYRRWYENGYLSSNGECFDIGITVRIALNKFISDSDKQSISSTAYYGNTSQKASGNGSLMRLAPIPLLYRENPLQAMIEAMNSSKTTHASSFCLDCCRIYTSLIIGALQGFSKNDLLNDEKLFLPNGLPDDYWITNTVETDVLKVMKGSYKHLNPPEIKASGFVVETMEAALWAFYHSSSFEEGALKAVNLGDDADTVGAIYGMLAGAFYGIDQIPKEWREKCYLTDLVQTVADELLAQSQSRTKVSMIYQKVVEIYDQLAKFYSGTIKRRTLPCPKQYKSVEELNEDVEQLHLIYANSLKSVIGEDKQIIVSRCDGILKQFLSLIDDDKQSLSLKWSRNVKGFSMK</sequence>
<evidence type="ECO:0008006" key="6">
    <source>
        <dbReference type="Google" id="ProtNLM"/>
    </source>
</evidence>
<feature type="binding site" evidence="1">
    <location>
        <position position="283"/>
    </location>
    <ligand>
        <name>Mg(2+)</name>
        <dbReference type="ChEBI" id="CHEBI:18420"/>
        <label>1</label>
    </ligand>
</feature>
<feature type="binding site" evidence="1">
    <location>
        <position position="57"/>
    </location>
    <ligand>
        <name>Mg(2+)</name>
        <dbReference type="ChEBI" id="CHEBI:18420"/>
        <label>1</label>
    </ligand>
</feature>
<evidence type="ECO:0000313" key="3">
    <source>
        <dbReference type="EMBL" id="CAF1199623.1"/>
    </source>
</evidence>
<evidence type="ECO:0000313" key="2">
    <source>
        <dbReference type="EMBL" id="CAF1027893.1"/>
    </source>
</evidence>
<comment type="cofactor">
    <cofactor evidence="1">
        <name>Mg(2+)</name>
        <dbReference type="ChEBI" id="CHEBI:18420"/>
    </cofactor>
    <text evidence="1">Binds 2 magnesium ions per subunit.</text>
</comment>
<dbReference type="Gene3D" id="1.10.4080.10">
    <property type="entry name" value="ADP-ribosylation/Crystallin J1"/>
    <property type="match status" value="1"/>
</dbReference>
<organism evidence="3 5">
    <name type="scientific">Adineta ricciae</name>
    <name type="common">Rotifer</name>
    <dbReference type="NCBI Taxonomy" id="249248"/>
    <lineage>
        <taxon>Eukaryota</taxon>
        <taxon>Metazoa</taxon>
        <taxon>Spiralia</taxon>
        <taxon>Gnathifera</taxon>
        <taxon>Rotifera</taxon>
        <taxon>Eurotatoria</taxon>
        <taxon>Bdelloidea</taxon>
        <taxon>Adinetida</taxon>
        <taxon>Adinetidae</taxon>
        <taxon>Adineta</taxon>
    </lineage>
</organism>
<dbReference type="Proteomes" id="UP000663852">
    <property type="component" value="Unassembled WGS sequence"/>
</dbReference>
<feature type="binding site" evidence="1">
    <location>
        <position position="281"/>
    </location>
    <ligand>
        <name>Mg(2+)</name>
        <dbReference type="ChEBI" id="CHEBI:18420"/>
        <label>1</label>
    </ligand>
</feature>
<dbReference type="InterPro" id="IPR036705">
    <property type="entry name" value="Ribosyl_crysJ1_sf"/>
</dbReference>
<dbReference type="EMBL" id="CAJNOJ010000148">
    <property type="protein sequence ID" value="CAF1199623.1"/>
    <property type="molecule type" value="Genomic_DNA"/>
</dbReference>
<reference evidence="3" key="1">
    <citation type="submission" date="2021-02" db="EMBL/GenBank/DDBJ databases">
        <authorList>
            <person name="Nowell W R."/>
        </authorList>
    </citation>
    <scope>NUCLEOTIDE SEQUENCE</scope>
</reference>
<dbReference type="PANTHER" id="PTHR16222">
    <property type="entry name" value="ADP-RIBOSYLGLYCOHYDROLASE"/>
    <property type="match status" value="1"/>
</dbReference>
<accession>A0A814W3F5</accession>
<feature type="binding site" evidence="1">
    <location>
        <position position="58"/>
    </location>
    <ligand>
        <name>Mg(2+)</name>
        <dbReference type="ChEBI" id="CHEBI:18420"/>
        <label>1</label>
    </ligand>
</feature>
<feature type="binding site" evidence="1">
    <location>
        <position position="59"/>
    </location>
    <ligand>
        <name>Mg(2+)</name>
        <dbReference type="ChEBI" id="CHEBI:18420"/>
        <label>1</label>
    </ligand>
</feature>
<dbReference type="InterPro" id="IPR050792">
    <property type="entry name" value="ADP-ribosylglycohydrolase"/>
</dbReference>
<dbReference type="AlphaFoldDB" id="A0A814W3F5"/>
<dbReference type="Pfam" id="PF03747">
    <property type="entry name" value="ADP_ribosyl_GH"/>
    <property type="match status" value="1"/>
</dbReference>
<dbReference type="PANTHER" id="PTHR16222:SF12">
    <property type="entry name" value="ADP-RIBOSYLGLYCOHYDROLASE-RELATED"/>
    <property type="match status" value="1"/>
</dbReference>
<evidence type="ECO:0000313" key="4">
    <source>
        <dbReference type="Proteomes" id="UP000663828"/>
    </source>
</evidence>
<evidence type="ECO:0000313" key="5">
    <source>
        <dbReference type="Proteomes" id="UP000663852"/>
    </source>
</evidence>
<dbReference type="Proteomes" id="UP000663828">
    <property type="component" value="Unassembled WGS sequence"/>
</dbReference>
<comment type="caution">
    <text evidence="3">The sequence shown here is derived from an EMBL/GenBank/DDBJ whole genome shotgun (WGS) entry which is preliminary data.</text>
</comment>
<dbReference type="InterPro" id="IPR005502">
    <property type="entry name" value="Ribosyl_crysJ1"/>
</dbReference>
<keyword evidence="1" id="KW-0460">Magnesium</keyword>
<proteinExistence type="predicted"/>
<name>A0A814W3F5_ADIRI</name>
<dbReference type="GO" id="GO:0046872">
    <property type="term" value="F:metal ion binding"/>
    <property type="evidence" value="ECO:0007669"/>
    <property type="project" value="UniProtKB-KW"/>
</dbReference>
<dbReference type="OrthoDB" id="410104at2759"/>
<feature type="binding site" evidence="1">
    <location>
        <position position="284"/>
    </location>
    <ligand>
        <name>Mg(2+)</name>
        <dbReference type="ChEBI" id="CHEBI:18420"/>
        <label>1</label>
    </ligand>
</feature>